<dbReference type="EMBL" id="BDGG01000011">
    <property type="protein sequence ID" value="GAV04540.1"/>
    <property type="molecule type" value="Genomic_DNA"/>
</dbReference>
<comment type="caution">
    <text evidence="1">The sequence shown here is derived from an EMBL/GenBank/DDBJ whole genome shotgun (WGS) entry which is preliminary data.</text>
</comment>
<accession>A0A1D1VSN9</accession>
<evidence type="ECO:0000313" key="2">
    <source>
        <dbReference type="Proteomes" id="UP000186922"/>
    </source>
</evidence>
<sequence>MTQLRKGRISCRQEGPLGQSEISFAVQSGTREDAEHQLLNGVDRSQKGWECDLFRTTDAQST</sequence>
<evidence type="ECO:0000313" key="1">
    <source>
        <dbReference type="EMBL" id="GAV04540.1"/>
    </source>
</evidence>
<reference evidence="1 2" key="1">
    <citation type="journal article" date="2016" name="Nat. Commun.">
        <title>Extremotolerant tardigrade genome and improved radiotolerance of human cultured cells by tardigrade-unique protein.</title>
        <authorList>
            <person name="Hashimoto T."/>
            <person name="Horikawa D.D."/>
            <person name="Saito Y."/>
            <person name="Kuwahara H."/>
            <person name="Kozuka-Hata H."/>
            <person name="Shin-I T."/>
            <person name="Minakuchi Y."/>
            <person name="Ohishi K."/>
            <person name="Motoyama A."/>
            <person name="Aizu T."/>
            <person name="Enomoto A."/>
            <person name="Kondo K."/>
            <person name="Tanaka S."/>
            <person name="Hara Y."/>
            <person name="Koshikawa S."/>
            <person name="Sagara H."/>
            <person name="Miura T."/>
            <person name="Yokobori S."/>
            <person name="Miyagawa K."/>
            <person name="Suzuki Y."/>
            <person name="Kubo T."/>
            <person name="Oyama M."/>
            <person name="Kohara Y."/>
            <person name="Fujiyama A."/>
            <person name="Arakawa K."/>
            <person name="Katayama T."/>
            <person name="Toyoda A."/>
            <person name="Kunieda T."/>
        </authorList>
    </citation>
    <scope>NUCLEOTIDE SEQUENCE [LARGE SCALE GENOMIC DNA]</scope>
    <source>
        <strain evidence="1 2">YOKOZUNA-1</strain>
    </source>
</reference>
<keyword evidence="2" id="KW-1185">Reference proteome</keyword>
<dbReference type="AlphaFoldDB" id="A0A1D1VSN9"/>
<protein>
    <submittedName>
        <fullName evidence="1">Uncharacterized protein</fullName>
    </submittedName>
</protein>
<dbReference type="Proteomes" id="UP000186922">
    <property type="component" value="Unassembled WGS sequence"/>
</dbReference>
<name>A0A1D1VSN9_RAMVA</name>
<proteinExistence type="predicted"/>
<organism evidence="1 2">
    <name type="scientific">Ramazzottius varieornatus</name>
    <name type="common">Water bear</name>
    <name type="synonym">Tardigrade</name>
    <dbReference type="NCBI Taxonomy" id="947166"/>
    <lineage>
        <taxon>Eukaryota</taxon>
        <taxon>Metazoa</taxon>
        <taxon>Ecdysozoa</taxon>
        <taxon>Tardigrada</taxon>
        <taxon>Eutardigrada</taxon>
        <taxon>Parachela</taxon>
        <taxon>Hypsibioidea</taxon>
        <taxon>Ramazzottiidae</taxon>
        <taxon>Ramazzottius</taxon>
    </lineage>
</organism>
<gene>
    <name evidence="1" type="primary">RvY_14808-1</name>
    <name evidence="1" type="synonym">RvY_14808.1</name>
    <name evidence="1" type="ORF">RvY_14808</name>
</gene>